<keyword evidence="2" id="KW-1185">Reference proteome</keyword>
<organism evidence="1 2">
    <name type="scientific">Didymella pomorum</name>
    <dbReference type="NCBI Taxonomy" id="749634"/>
    <lineage>
        <taxon>Eukaryota</taxon>
        <taxon>Fungi</taxon>
        <taxon>Dikarya</taxon>
        <taxon>Ascomycota</taxon>
        <taxon>Pezizomycotina</taxon>
        <taxon>Dothideomycetes</taxon>
        <taxon>Pleosporomycetidae</taxon>
        <taxon>Pleosporales</taxon>
        <taxon>Pleosporineae</taxon>
        <taxon>Didymellaceae</taxon>
        <taxon>Didymella</taxon>
    </lineage>
</organism>
<protein>
    <submittedName>
        <fullName evidence="1">Uncharacterized protein</fullName>
    </submittedName>
</protein>
<reference evidence="1" key="1">
    <citation type="submission" date="2022-10" db="EMBL/GenBank/DDBJ databases">
        <title>Tapping the CABI collections for fungal endophytes: first genome assemblies for Collariella, Neodidymelliopsis, Ascochyta clinopodiicola, Didymella pomorum, Didymosphaeria variabile, Neocosmospora piperis and Neocucurbitaria cava.</title>
        <authorList>
            <person name="Hill R."/>
        </authorList>
    </citation>
    <scope>NUCLEOTIDE SEQUENCE</scope>
    <source>
        <strain evidence="1">IMI 355091</strain>
    </source>
</reference>
<proteinExistence type="predicted"/>
<dbReference type="OrthoDB" id="3678410at2759"/>
<evidence type="ECO:0000313" key="2">
    <source>
        <dbReference type="Proteomes" id="UP001140510"/>
    </source>
</evidence>
<sequence length="641" mass="71162">MFGIGPMLPVIPAAEKCDRSSKKVQKCKSKRNSSAASHELTIMRRPSTIKTESTLIEGNDEYAVQQPDPTLHHQRDLSLILDLDLIHAAAQLNDGEISDLELALFAFWIKAKHDNYLMAKGLVRELALDQGYNIDKITNSRVRKLLQEVHDVRPRFVPPKETPRHYSRIRQLASRPSLGFPLGTSGLQYFAESRRHGLISSLQGSATWLDYRTPIPESDTQLRLENEVKHSNWDVFGAAQNIDQTHHNWFTDRLQNSEDRRYGTLGRYMYRKPGSPVPGPYQLDASDVASKSSYGTCTSLKHKSKNRADTSVPCDGGIIGDESFDALESYVGSDDEEQGSILESTSNLSYEGATTPYRFAVRAPTSQPPMAGPVPKPSQRLTSAEARRKTQVPNLVTQAVNFHRPLPLRSYESEAIMFPTPGAQAFPGHNRSKSVTSVITSRRSTTEPMAAPYVPDSVHARNSLEDIAREFYERNSSCTKITEQINQEAASTSQRSSSASTLAAFPIPPMHNPVGQLPMLVSRAVSSPRSLRSTASQHQVASASLDDTYRAIVKVAMDAVLQRTRRQGKALSAVDWDSLTSFERAWREMNAVLLTTIYGRTDAVLSKTDIDYIDHVADVLRNESGNANSADWIGDMFEADA</sequence>
<dbReference type="AlphaFoldDB" id="A0A9W8Z915"/>
<accession>A0A9W8Z915</accession>
<dbReference type="EMBL" id="JAPEVA010000065">
    <property type="protein sequence ID" value="KAJ4402089.1"/>
    <property type="molecule type" value="Genomic_DNA"/>
</dbReference>
<gene>
    <name evidence="1" type="ORF">N0V91_007450</name>
</gene>
<comment type="caution">
    <text evidence="1">The sequence shown here is derived from an EMBL/GenBank/DDBJ whole genome shotgun (WGS) entry which is preliminary data.</text>
</comment>
<evidence type="ECO:0000313" key="1">
    <source>
        <dbReference type="EMBL" id="KAJ4402089.1"/>
    </source>
</evidence>
<dbReference type="Proteomes" id="UP001140510">
    <property type="component" value="Unassembled WGS sequence"/>
</dbReference>
<name>A0A9W8Z915_9PLEO</name>